<dbReference type="EMBL" id="CM037028">
    <property type="protein sequence ID" value="KAH7655795.1"/>
    <property type="molecule type" value="Genomic_DNA"/>
</dbReference>
<protein>
    <submittedName>
        <fullName evidence="1">DNA-directed DNA polymerase protein</fullName>
        <ecNumber evidence="1">2.7.7.7</ecNumber>
    </submittedName>
</protein>
<gene>
    <name evidence="1" type="ORF">IHE45_18G035800</name>
</gene>
<keyword evidence="1" id="KW-0808">Transferase</keyword>
<accession>A0ACB7U6D1</accession>
<keyword evidence="2" id="KW-1185">Reference proteome</keyword>
<comment type="caution">
    <text evidence="1">The sequence shown here is derived from an EMBL/GenBank/DDBJ whole genome shotgun (WGS) entry which is preliminary data.</text>
</comment>
<dbReference type="Proteomes" id="UP000827976">
    <property type="component" value="Chromosome 18"/>
</dbReference>
<name>A0ACB7U6D1_DIOAL</name>
<dbReference type="EC" id="2.7.7.7" evidence="1"/>
<organism evidence="1 2">
    <name type="scientific">Dioscorea alata</name>
    <name type="common">Purple yam</name>
    <dbReference type="NCBI Taxonomy" id="55571"/>
    <lineage>
        <taxon>Eukaryota</taxon>
        <taxon>Viridiplantae</taxon>
        <taxon>Streptophyta</taxon>
        <taxon>Embryophyta</taxon>
        <taxon>Tracheophyta</taxon>
        <taxon>Spermatophyta</taxon>
        <taxon>Magnoliopsida</taxon>
        <taxon>Liliopsida</taxon>
        <taxon>Dioscoreales</taxon>
        <taxon>Dioscoreaceae</taxon>
        <taxon>Dioscorea</taxon>
    </lineage>
</organism>
<evidence type="ECO:0000313" key="2">
    <source>
        <dbReference type="Proteomes" id="UP000827976"/>
    </source>
</evidence>
<proteinExistence type="predicted"/>
<sequence length="195" mass="22034">MLSEHHPYITHKEIAPEMKMMFAEYIKTFSDIDRAIRFAQHTWASCSGEPLRQPRGDDRNVGLSCSEGVEDATMYVTKHESQELESTSHKISSFAIKDEDSMAIDTEALGLLSWLASSQAIEELNTEDELVHVAILSRILSTKSFKQAMEIAHLDFENASQQECLDILDSVYDDEKSVGLREQTSWPTNFDGKSI</sequence>
<keyword evidence="1" id="KW-0239">DNA-directed DNA polymerase</keyword>
<evidence type="ECO:0000313" key="1">
    <source>
        <dbReference type="EMBL" id="KAH7655795.1"/>
    </source>
</evidence>
<keyword evidence="1" id="KW-0548">Nucleotidyltransferase</keyword>
<reference evidence="2" key="1">
    <citation type="journal article" date="2022" name="Nat. Commun.">
        <title>Chromosome evolution and the genetic basis of agronomically important traits in greater yam.</title>
        <authorList>
            <person name="Bredeson J.V."/>
            <person name="Lyons J.B."/>
            <person name="Oniyinde I.O."/>
            <person name="Okereke N.R."/>
            <person name="Kolade O."/>
            <person name="Nnabue I."/>
            <person name="Nwadili C.O."/>
            <person name="Hribova E."/>
            <person name="Parker M."/>
            <person name="Nwogha J."/>
            <person name="Shu S."/>
            <person name="Carlson J."/>
            <person name="Kariba R."/>
            <person name="Muthemba S."/>
            <person name="Knop K."/>
            <person name="Barton G.J."/>
            <person name="Sherwood A.V."/>
            <person name="Lopez-Montes A."/>
            <person name="Asiedu R."/>
            <person name="Jamnadass R."/>
            <person name="Muchugi A."/>
            <person name="Goodstein D."/>
            <person name="Egesi C.N."/>
            <person name="Featherston J."/>
            <person name="Asfaw A."/>
            <person name="Simpson G.G."/>
            <person name="Dolezel J."/>
            <person name="Hendre P.S."/>
            <person name="Van Deynze A."/>
            <person name="Kumar P.L."/>
            <person name="Obidiegwu J.E."/>
            <person name="Bhattacharjee R."/>
            <person name="Rokhsar D.S."/>
        </authorList>
    </citation>
    <scope>NUCLEOTIDE SEQUENCE [LARGE SCALE GENOMIC DNA]</scope>
    <source>
        <strain evidence="2">cv. TDa95/00328</strain>
    </source>
</reference>